<dbReference type="OrthoDB" id="3872918at2"/>
<dbReference type="CDD" id="cd16936">
    <property type="entry name" value="HATPase_RsbW-like"/>
    <property type="match status" value="1"/>
</dbReference>
<dbReference type="AlphaFoldDB" id="A0A3Q9EZ31"/>
<keyword evidence="1" id="KW-0723">Serine/threonine-protein kinase</keyword>
<keyword evidence="3" id="KW-0067">ATP-binding</keyword>
<dbReference type="InterPro" id="IPR036890">
    <property type="entry name" value="HATPase_C_sf"/>
</dbReference>
<dbReference type="InterPro" id="IPR050267">
    <property type="entry name" value="Anti-sigma-factor_SerPK"/>
</dbReference>
<evidence type="ECO:0000259" key="2">
    <source>
        <dbReference type="Pfam" id="PF13581"/>
    </source>
</evidence>
<evidence type="ECO:0000313" key="3">
    <source>
        <dbReference type="EMBL" id="AZQ39095.1"/>
    </source>
</evidence>
<dbReference type="InterPro" id="IPR003594">
    <property type="entry name" value="HATPase_dom"/>
</dbReference>
<dbReference type="PANTHER" id="PTHR35526:SF3">
    <property type="entry name" value="ANTI-SIGMA-F FACTOR RSBW"/>
    <property type="match status" value="1"/>
</dbReference>
<dbReference type="EMBL" id="CP034539">
    <property type="protein sequence ID" value="AZQ39095.1"/>
    <property type="molecule type" value="Genomic_DNA"/>
</dbReference>
<accession>A0A3Q9EZ31</accession>
<dbReference type="KEGG" id="scya:EJ357_41380"/>
<reference evidence="3 4" key="1">
    <citation type="journal article" date="2019" name="Int. J. Syst. Evol. Microbiol.">
        <title>Streptomyces cyaneochromogenes sp. nov., a blue pigment-producing actinomycete from manganese-contaminated soil.</title>
        <authorList>
            <person name="Tang X."/>
            <person name="Zhao J."/>
            <person name="Li K."/>
            <person name="Chen Z."/>
            <person name="Sun Y."/>
            <person name="Gao J."/>
        </authorList>
    </citation>
    <scope>NUCLEOTIDE SEQUENCE [LARGE SCALE GENOMIC DNA]</scope>
    <source>
        <strain evidence="3 4">MK-45</strain>
    </source>
</reference>
<dbReference type="Gene3D" id="3.30.565.10">
    <property type="entry name" value="Histidine kinase-like ATPase, C-terminal domain"/>
    <property type="match status" value="1"/>
</dbReference>
<evidence type="ECO:0000313" key="4">
    <source>
        <dbReference type="Proteomes" id="UP000280298"/>
    </source>
</evidence>
<dbReference type="GO" id="GO:0004674">
    <property type="term" value="F:protein serine/threonine kinase activity"/>
    <property type="evidence" value="ECO:0007669"/>
    <property type="project" value="UniProtKB-KW"/>
</dbReference>
<dbReference type="PANTHER" id="PTHR35526">
    <property type="entry name" value="ANTI-SIGMA-F FACTOR RSBW-RELATED"/>
    <property type="match status" value="1"/>
</dbReference>
<evidence type="ECO:0000256" key="1">
    <source>
        <dbReference type="ARBA" id="ARBA00022527"/>
    </source>
</evidence>
<proteinExistence type="predicted"/>
<dbReference type="Pfam" id="PF13581">
    <property type="entry name" value="HATPase_c_2"/>
    <property type="match status" value="1"/>
</dbReference>
<keyword evidence="1" id="KW-0808">Transferase</keyword>
<sequence length="149" mass="15795">MTTAQLEAAQLEAAPRGEVEHVFPMPPTPGAVSGARRRVREVLADWNLAADTAEDVLLVVSELLTNAIVHALPPATLRLSRRQADRCGAIRVEVTDMGPTTPRCPAASAIDPDEHGRGLAIVHALAAQCGVHAHSDGISRWAELRFAGS</sequence>
<keyword evidence="3" id="KW-0547">Nucleotide-binding</keyword>
<name>A0A3Q9EZ31_9ACTN</name>
<protein>
    <submittedName>
        <fullName evidence="3">ATP-binding protein</fullName>
    </submittedName>
</protein>
<keyword evidence="4" id="KW-1185">Reference proteome</keyword>
<dbReference type="RefSeq" id="WP_126397046.1">
    <property type="nucleotide sequence ID" value="NZ_CP034539.1"/>
</dbReference>
<dbReference type="SUPFAM" id="SSF55874">
    <property type="entry name" value="ATPase domain of HSP90 chaperone/DNA topoisomerase II/histidine kinase"/>
    <property type="match status" value="1"/>
</dbReference>
<dbReference type="Proteomes" id="UP000280298">
    <property type="component" value="Chromosome"/>
</dbReference>
<dbReference type="GO" id="GO:0005524">
    <property type="term" value="F:ATP binding"/>
    <property type="evidence" value="ECO:0007669"/>
    <property type="project" value="UniProtKB-KW"/>
</dbReference>
<gene>
    <name evidence="3" type="ORF">EJ357_41380</name>
</gene>
<keyword evidence="1" id="KW-0418">Kinase</keyword>
<feature type="domain" description="Histidine kinase/HSP90-like ATPase" evidence="2">
    <location>
        <begin position="26"/>
        <end position="135"/>
    </location>
</feature>
<organism evidence="3 4">
    <name type="scientific">Streptomyces cyaneochromogenes</name>
    <dbReference type="NCBI Taxonomy" id="2496836"/>
    <lineage>
        <taxon>Bacteria</taxon>
        <taxon>Bacillati</taxon>
        <taxon>Actinomycetota</taxon>
        <taxon>Actinomycetes</taxon>
        <taxon>Kitasatosporales</taxon>
        <taxon>Streptomycetaceae</taxon>
        <taxon>Streptomyces</taxon>
    </lineage>
</organism>